<proteinExistence type="predicted"/>
<feature type="signal peptide" evidence="1">
    <location>
        <begin position="1"/>
        <end position="22"/>
    </location>
</feature>
<evidence type="ECO:0000313" key="3">
    <source>
        <dbReference type="Proteomes" id="UP000092460"/>
    </source>
</evidence>
<dbReference type="VEuPathDB" id="VectorBase:GPPI049411"/>
<reference evidence="2" key="2">
    <citation type="submission" date="2020-05" db="UniProtKB">
        <authorList>
            <consortium name="EnsemblMetazoa"/>
        </authorList>
    </citation>
    <scope>IDENTIFICATION</scope>
    <source>
        <strain evidence="2">IAEA</strain>
    </source>
</reference>
<name>A0A1B0C545_9MUSC</name>
<organism evidence="2 3">
    <name type="scientific">Glossina palpalis gambiensis</name>
    <dbReference type="NCBI Taxonomy" id="67801"/>
    <lineage>
        <taxon>Eukaryota</taxon>
        <taxon>Metazoa</taxon>
        <taxon>Ecdysozoa</taxon>
        <taxon>Arthropoda</taxon>
        <taxon>Hexapoda</taxon>
        <taxon>Insecta</taxon>
        <taxon>Pterygota</taxon>
        <taxon>Neoptera</taxon>
        <taxon>Endopterygota</taxon>
        <taxon>Diptera</taxon>
        <taxon>Brachycera</taxon>
        <taxon>Muscomorpha</taxon>
        <taxon>Hippoboscoidea</taxon>
        <taxon>Glossinidae</taxon>
        <taxon>Glossina</taxon>
    </lineage>
</organism>
<dbReference type="EnsemblMetazoa" id="GPPI049411-RA">
    <property type="protein sequence ID" value="GPPI049411-PA"/>
    <property type="gene ID" value="GPPI049411"/>
</dbReference>
<dbReference type="EMBL" id="JXJN01025826">
    <property type="status" value="NOT_ANNOTATED_CDS"/>
    <property type="molecule type" value="Genomic_DNA"/>
</dbReference>
<sequence>MKRYELLFGVIICLHLKIKSSAVLLDDQISSQALIQILENSWRTHLWRNRNGGACITNSRQDNLRDNSSSEPKTEIYTYAITTDYNRLLDDSFNNEISTINLESLVQ</sequence>
<keyword evidence="3" id="KW-1185">Reference proteome</keyword>
<reference evidence="3" key="1">
    <citation type="submission" date="2015-01" db="EMBL/GenBank/DDBJ databases">
        <authorList>
            <person name="Aksoy S."/>
            <person name="Warren W."/>
            <person name="Wilson R.K."/>
        </authorList>
    </citation>
    <scope>NUCLEOTIDE SEQUENCE [LARGE SCALE GENOMIC DNA]</scope>
    <source>
        <strain evidence="3">IAEA</strain>
    </source>
</reference>
<protein>
    <submittedName>
        <fullName evidence="2">Uncharacterized protein</fullName>
    </submittedName>
</protein>
<dbReference type="Proteomes" id="UP000092460">
    <property type="component" value="Unassembled WGS sequence"/>
</dbReference>
<dbReference type="AlphaFoldDB" id="A0A1B0C545"/>
<keyword evidence="1" id="KW-0732">Signal</keyword>
<feature type="chain" id="PRO_5008405465" evidence="1">
    <location>
        <begin position="23"/>
        <end position="107"/>
    </location>
</feature>
<evidence type="ECO:0000256" key="1">
    <source>
        <dbReference type="SAM" id="SignalP"/>
    </source>
</evidence>
<evidence type="ECO:0000313" key="2">
    <source>
        <dbReference type="EnsemblMetazoa" id="GPPI049411-PA"/>
    </source>
</evidence>
<accession>A0A1B0C545</accession>